<feature type="transmembrane region" description="Helical" evidence="1">
    <location>
        <begin position="21"/>
        <end position="46"/>
    </location>
</feature>
<protein>
    <submittedName>
        <fullName evidence="2">ABC transporter permease</fullName>
    </submittedName>
</protein>
<accession>A0A919S0F8</accession>
<dbReference type="PANTHER" id="PTHR37305:SF1">
    <property type="entry name" value="MEMBRANE PROTEIN"/>
    <property type="match status" value="1"/>
</dbReference>
<dbReference type="Pfam" id="PF12730">
    <property type="entry name" value="ABC2_membrane_4"/>
    <property type="match status" value="1"/>
</dbReference>
<feature type="transmembrane region" description="Helical" evidence="1">
    <location>
        <begin position="104"/>
        <end position="131"/>
    </location>
</feature>
<keyword evidence="1" id="KW-1133">Transmembrane helix</keyword>
<feature type="transmembrane region" description="Helical" evidence="1">
    <location>
        <begin position="175"/>
        <end position="195"/>
    </location>
</feature>
<dbReference type="AlphaFoldDB" id="A0A919S0F8"/>
<feature type="transmembrane region" description="Helical" evidence="1">
    <location>
        <begin position="143"/>
        <end position="168"/>
    </location>
</feature>
<keyword evidence="3" id="KW-1185">Reference proteome</keyword>
<dbReference type="PANTHER" id="PTHR37305">
    <property type="entry name" value="INTEGRAL MEMBRANE PROTEIN-RELATED"/>
    <property type="match status" value="1"/>
</dbReference>
<feature type="transmembrane region" description="Helical" evidence="1">
    <location>
        <begin position="58"/>
        <end position="83"/>
    </location>
</feature>
<dbReference type="EMBL" id="BOPZ01000010">
    <property type="protein sequence ID" value="GIM28870.1"/>
    <property type="molecule type" value="Genomic_DNA"/>
</dbReference>
<keyword evidence="1" id="KW-0472">Membrane</keyword>
<reference evidence="2" key="1">
    <citation type="submission" date="2021-03" db="EMBL/GenBank/DDBJ databases">
        <title>Taxonomic study of Clostridium polyendosporum from meadow-gley soil under rice.</title>
        <authorList>
            <person name="Kobayashi H."/>
            <person name="Tanizawa Y."/>
            <person name="Yagura M."/>
        </authorList>
    </citation>
    <scope>NUCLEOTIDE SEQUENCE</scope>
    <source>
        <strain evidence="2">JCM 30710</strain>
    </source>
</reference>
<evidence type="ECO:0000313" key="3">
    <source>
        <dbReference type="Proteomes" id="UP000679179"/>
    </source>
</evidence>
<comment type="caution">
    <text evidence="2">The sequence shown here is derived from an EMBL/GenBank/DDBJ whole genome shotgun (WGS) entry which is preliminary data.</text>
</comment>
<organism evidence="2 3">
    <name type="scientific">Clostridium polyendosporum</name>
    <dbReference type="NCBI Taxonomy" id="69208"/>
    <lineage>
        <taxon>Bacteria</taxon>
        <taxon>Bacillati</taxon>
        <taxon>Bacillota</taxon>
        <taxon>Clostridia</taxon>
        <taxon>Eubacteriales</taxon>
        <taxon>Clostridiaceae</taxon>
        <taxon>Clostridium</taxon>
    </lineage>
</organism>
<name>A0A919S0F8_9CLOT</name>
<gene>
    <name evidence="2" type="ORF">CPJCM30710_15360</name>
</gene>
<feature type="transmembrane region" description="Helical" evidence="1">
    <location>
        <begin position="227"/>
        <end position="245"/>
    </location>
</feature>
<proteinExistence type="predicted"/>
<dbReference type="Proteomes" id="UP000679179">
    <property type="component" value="Unassembled WGS sequence"/>
</dbReference>
<evidence type="ECO:0000313" key="2">
    <source>
        <dbReference type="EMBL" id="GIM28870.1"/>
    </source>
</evidence>
<dbReference type="RefSeq" id="WP_212903585.1">
    <property type="nucleotide sequence ID" value="NZ_BOPZ01000010.1"/>
</dbReference>
<evidence type="ECO:0000256" key="1">
    <source>
        <dbReference type="SAM" id="Phobius"/>
    </source>
</evidence>
<sequence length="250" mass="28396">MGGFKAALINEVEKLYKKKKALVAVIISLAFIVIGQFGVIGVRSSFGLRGVGSMEFPILILSLLVKTILPLFTALITIDSFSAEFSQNTMKIALTRPVTRLKFFAAKLTAILIFILANLLFSMIFSIIGGLLLDSNSFTLQGFFRILICYLVTLLPMMVFAMIIVFLINIIKSGVGVFFVSILLFIVFKGLEIIFSRYSGIFFTSMMSWYNLWIISTFPFWKIVRQFMMMCSYSIILFTISYYLFDKKEF</sequence>
<keyword evidence="1" id="KW-0812">Transmembrane</keyword>